<dbReference type="InterPro" id="IPR052337">
    <property type="entry name" value="SAT4-like"/>
</dbReference>
<comment type="similarity">
    <text evidence="4">Belongs to the RBT5 family.</text>
</comment>
<evidence type="ECO:0000256" key="9">
    <source>
        <dbReference type="ARBA" id="ARBA00022989"/>
    </source>
</evidence>
<feature type="signal peptide" evidence="15">
    <location>
        <begin position="1"/>
        <end position="16"/>
    </location>
</feature>
<feature type="transmembrane region" description="Helical" evidence="14">
    <location>
        <begin position="347"/>
        <end position="366"/>
    </location>
</feature>
<dbReference type="AlphaFoldDB" id="A0A9W9FQ34"/>
<dbReference type="GO" id="GO:0098552">
    <property type="term" value="C:side of membrane"/>
    <property type="evidence" value="ECO:0007669"/>
    <property type="project" value="UniProtKB-KW"/>
</dbReference>
<evidence type="ECO:0000256" key="7">
    <source>
        <dbReference type="ARBA" id="ARBA00022692"/>
    </source>
</evidence>
<feature type="domain" description="CFEM" evidence="16">
    <location>
        <begin position="19"/>
        <end position="71"/>
    </location>
</feature>
<dbReference type="PANTHER" id="PTHR33048:SF143">
    <property type="entry name" value="EXTRACELLULAR MEMBRANE PROTEIN CFEM DOMAIN-CONTAINING PROTEIN-RELATED"/>
    <property type="match status" value="1"/>
</dbReference>
<keyword evidence="12" id="KW-0449">Lipoprotein</keyword>
<gene>
    <name evidence="18" type="ORF">NUU61_001637</name>
</gene>
<evidence type="ECO:0000256" key="12">
    <source>
        <dbReference type="ARBA" id="ARBA00023288"/>
    </source>
</evidence>
<keyword evidence="10 14" id="KW-0472">Membrane</keyword>
<dbReference type="RefSeq" id="XP_056513286.1">
    <property type="nucleotide sequence ID" value="XM_056652219.1"/>
</dbReference>
<keyword evidence="19" id="KW-1185">Reference proteome</keyword>
<name>A0A9W9FQ34_9EURO</name>
<evidence type="ECO:0000259" key="16">
    <source>
        <dbReference type="Pfam" id="PF05730"/>
    </source>
</evidence>
<keyword evidence="5" id="KW-0964">Secreted</keyword>
<dbReference type="Pfam" id="PF05730">
    <property type="entry name" value="CFEM"/>
    <property type="match status" value="1"/>
</dbReference>
<sequence length="432" mass="48325">CLTRLFVLSALAPVMAYPEGLPECTTHCMSTELVGTACNATDMPCLCAHENLQQKITACMFTTCTMKESLGTIIAPDPEIQTDARLATRNITGNLCHVPTRDHGKISLIITSVFGIPALLVTVIRASQFVHQFGLEDVFAVIAMVYHSGDRNLLGCYTSNTRLDRGNPIHYGFGRDIWTIPYDNLTSILKLNWINQMFYMVCMSAAKLAFLCLYLRIFFNPTLRRAIFILMGIVMVYFLSFFFLIVFHCTPVSYVWTSWTGETQGSCISYNAIAVAAAATNIALDIAITVLPLGEVMKLNLKPIKKLLVMVMFCTGFFVIIVSIVRFKTVVAFAHSFNQTYDNVPMAYWSAIECYTAIICVSMPTVRRLFISIFSCCGTANSHATPTQRHRSKDLVILRTTDTRVSREPRPRQDSDTMNLVVVERTGKVIQQ</sequence>
<dbReference type="GeneID" id="81391387"/>
<dbReference type="Pfam" id="PF20684">
    <property type="entry name" value="Fung_rhodopsin"/>
    <property type="match status" value="1"/>
</dbReference>
<evidence type="ECO:0000256" key="10">
    <source>
        <dbReference type="ARBA" id="ARBA00023136"/>
    </source>
</evidence>
<feature type="non-terminal residue" evidence="18">
    <location>
        <position position="1"/>
    </location>
</feature>
<feature type="domain" description="Rhodopsin" evidence="17">
    <location>
        <begin position="131"/>
        <end position="370"/>
    </location>
</feature>
<proteinExistence type="inferred from homology"/>
<evidence type="ECO:0008006" key="20">
    <source>
        <dbReference type="Google" id="ProtNLM"/>
    </source>
</evidence>
<evidence type="ECO:0000313" key="18">
    <source>
        <dbReference type="EMBL" id="KAJ5104290.1"/>
    </source>
</evidence>
<keyword evidence="6" id="KW-0336">GPI-anchor</keyword>
<evidence type="ECO:0000256" key="6">
    <source>
        <dbReference type="ARBA" id="ARBA00022622"/>
    </source>
</evidence>
<keyword evidence="9 14" id="KW-1133">Transmembrane helix</keyword>
<evidence type="ECO:0000256" key="11">
    <source>
        <dbReference type="ARBA" id="ARBA00023157"/>
    </source>
</evidence>
<evidence type="ECO:0000256" key="1">
    <source>
        <dbReference type="ARBA" id="ARBA00004141"/>
    </source>
</evidence>
<keyword evidence="11" id="KW-1015">Disulfide bond</keyword>
<comment type="caution">
    <text evidence="18">The sequence shown here is derived from an EMBL/GenBank/DDBJ whole genome shotgun (WGS) entry which is preliminary data.</text>
</comment>
<protein>
    <recommendedName>
        <fullName evidence="20">Extracellular membrane protein CFEM domain-containing protein</fullName>
    </recommendedName>
</protein>
<keyword evidence="7 14" id="KW-0812">Transmembrane</keyword>
<dbReference type="Proteomes" id="UP001141434">
    <property type="component" value="Unassembled WGS sequence"/>
</dbReference>
<keyword evidence="6" id="KW-0325">Glycoprotein</keyword>
<organism evidence="18 19">
    <name type="scientific">Penicillium alfredii</name>
    <dbReference type="NCBI Taxonomy" id="1506179"/>
    <lineage>
        <taxon>Eukaryota</taxon>
        <taxon>Fungi</taxon>
        <taxon>Dikarya</taxon>
        <taxon>Ascomycota</taxon>
        <taxon>Pezizomycotina</taxon>
        <taxon>Eurotiomycetes</taxon>
        <taxon>Eurotiomycetidae</taxon>
        <taxon>Eurotiales</taxon>
        <taxon>Aspergillaceae</taxon>
        <taxon>Penicillium</taxon>
    </lineage>
</organism>
<evidence type="ECO:0000256" key="13">
    <source>
        <dbReference type="ARBA" id="ARBA00038359"/>
    </source>
</evidence>
<dbReference type="PANTHER" id="PTHR33048">
    <property type="entry name" value="PTH11-LIKE INTEGRAL MEMBRANE PROTEIN (AFU_ORTHOLOGUE AFUA_5G11245)"/>
    <property type="match status" value="1"/>
</dbReference>
<reference evidence="18" key="1">
    <citation type="submission" date="2022-11" db="EMBL/GenBank/DDBJ databases">
        <authorList>
            <person name="Petersen C."/>
        </authorList>
    </citation>
    <scope>NUCLEOTIDE SEQUENCE</scope>
    <source>
        <strain evidence="18">IBT 34128</strain>
    </source>
</reference>
<dbReference type="OrthoDB" id="2496787at2759"/>
<evidence type="ECO:0000256" key="2">
    <source>
        <dbReference type="ARBA" id="ARBA00004589"/>
    </source>
</evidence>
<feature type="transmembrane region" description="Helical" evidence="14">
    <location>
        <begin position="268"/>
        <end position="294"/>
    </location>
</feature>
<comment type="similarity">
    <text evidence="13">Belongs to the SAT4 family.</text>
</comment>
<evidence type="ECO:0000256" key="4">
    <source>
        <dbReference type="ARBA" id="ARBA00010031"/>
    </source>
</evidence>
<evidence type="ECO:0000313" key="19">
    <source>
        <dbReference type="Proteomes" id="UP001141434"/>
    </source>
</evidence>
<feature type="transmembrane region" description="Helical" evidence="14">
    <location>
        <begin position="197"/>
        <end position="219"/>
    </location>
</feature>
<evidence type="ECO:0000256" key="5">
    <source>
        <dbReference type="ARBA" id="ARBA00022525"/>
    </source>
</evidence>
<evidence type="ECO:0000259" key="17">
    <source>
        <dbReference type="Pfam" id="PF20684"/>
    </source>
</evidence>
<evidence type="ECO:0000256" key="3">
    <source>
        <dbReference type="ARBA" id="ARBA00004613"/>
    </source>
</evidence>
<dbReference type="InterPro" id="IPR049326">
    <property type="entry name" value="Rhodopsin_dom_fungi"/>
</dbReference>
<feature type="transmembrane region" description="Helical" evidence="14">
    <location>
        <begin position="226"/>
        <end position="248"/>
    </location>
</feature>
<evidence type="ECO:0000256" key="8">
    <source>
        <dbReference type="ARBA" id="ARBA00022729"/>
    </source>
</evidence>
<reference evidence="18" key="2">
    <citation type="journal article" date="2023" name="IMA Fungus">
        <title>Comparative genomic study of the Penicillium genus elucidates a diverse pangenome and 15 lateral gene transfer events.</title>
        <authorList>
            <person name="Petersen C."/>
            <person name="Sorensen T."/>
            <person name="Nielsen M.R."/>
            <person name="Sondergaard T.E."/>
            <person name="Sorensen J.L."/>
            <person name="Fitzpatrick D.A."/>
            <person name="Frisvad J.C."/>
            <person name="Nielsen K.L."/>
        </authorList>
    </citation>
    <scope>NUCLEOTIDE SEQUENCE</scope>
    <source>
        <strain evidence="18">IBT 34128</strain>
    </source>
</reference>
<accession>A0A9W9FQ34</accession>
<dbReference type="EMBL" id="JAPMSZ010000004">
    <property type="protein sequence ID" value="KAJ5104290.1"/>
    <property type="molecule type" value="Genomic_DNA"/>
</dbReference>
<evidence type="ECO:0000256" key="15">
    <source>
        <dbReference type="SAM" id="SignalP"/>
    </source>
</evidence>
<dbReference type="GO" id="GO:0005576">
    <property type="term" value="C:extracellular region"/>
    <property type="evidence" value="ECO:0007669"/>
    <property type="project" value="UniProtKB-SubCell"/>
</dbReference>
<keyword evidence="8 15" id="KW-0732">Signal</keyword>
<comment type="subcellular location">
    <subcellularLocation>
        <location evidence="2">Membrane</location>
        <topology evidence="2">Lipid-anchor</topology>
        <topology evidence="2">GPI-anchor</topology>
    </subcellularLocation>
    <subcellularLocation>
        <location evidence="1">Membrane</location>
        <topology evidence="1">Multi-pass membrane protein</topology>
    </subcellularLocation>
    <subcellularLocation>
        <location evidence="3">Secreted</location>
    </subcellularLocation>
</comment>
<feature type="transmembrane region" description="Helical" evidence="14">
    <location>
        <begin position="306"/>
        <end position="327"/>
    </location>
</feature>
<dbReference type="InterPro" id="IPR008427">
    <property type="entry name" value="Extracellular_membr_CFEM_dom"/>
</dbReference>
<feature type="chain" id="PRO_5040779733" description="Extracellular membrane protein CFEM domain-containing protein" evidence="15">
    <location>
        <begin position="17"/>
        <end position="432"/>
    </location>
</feature>
<evidence type="ECO:0000256" key="14">
    <source>
        <dbReference type="SAM" id="Phobius"/>
    </source>
</evidence>